<dbReference type="PANTHER" id="PTHR13878:SF91">
    <property type="entry name" value="FAD BINDING DOMAIN PROTEIN (AFU_ORTHOLOGUE AFUA_6G12070)-RELATED"/>
    <property type="match status" value="1"/>
</dbReference>
<name>A0A4P9XH02_9FUNG</name>
<dbReference type="InterPro" id="IPR016169">
    <property type="entry name" value="FAD-bd_PCMH_sub2"/>
</dbReference>
<sequence>TVSTGGYITGGGHSILSAKFGLAADQVVEMEVVTPKGELLILNECQNTDLFWAMRGGGGSTFSIMTSVTMKTHPSPTMSSIVLVIATPSNSSTAAQTFDVVAYVLSQYPSLGDQGVTGYSFIFSSFPNPSDGGASQLSGMLVTFSMVDEEDPAVLAGLWKPITDHVSKTWPGFFAVTLDQASHGSQYDWFLKNNDTSTAGDDQIIGSWLLSRSALTDDPSAVKEAFEGFTEGVVSTAYLVSGRGVANAHPAGGSNSVLPAWRKAYVHATCGVNLLPQNKTSLGEAYDTITRRVEALRKLAPDMGAYMNEVR</sequence>
<feature type="non-terminal residue" evidence="4">
    <location>
        <position position="1"/>
    </location>
</feature>
<proteinExistence type="inferred from homology"/>
<evidence type="ECO:0000256" key="1">
    <source>
        <dbReference type="ARBA" id="ARBA00005466"/>
    </source>
</evidence>
<dbReference type="PANTHER" id="PTHR13878">
    <property type="entry name" value="GULONOLACTONE OXIDASE"/>
    <property type="match status" value="1"/>
</dbReference>
<evidence type="ECO:0000256" key="2">
    <source>
        <dbReference type="ARBA" id="ARBA00023002"/>
    </source>
</evidence>
<keyword evidence="5" id="KW-1185">Reference proteome</keyword>
<organism evidence="4 5">
    <name type="scientific">Thamnocephalis sphaerospora</name>
    <dbReference type="NCBI Taxonomy" id="78915"/>
    <lineage>
        <taxon>Eukaryota</taxon>
        <taxon>Fungi</taxon>
        <taxon>Fungi incertae sedis</taxon>
        <taxon>Zoopagomycota</taxon>
        <taxon>Zoopagomycotina</taxon>
        <taxon>Zoopagomycetes</taxon>
        <taxon>Zoopagales</taxon>
        <taxon>Sigmoideomycetaceae</taxon>
        <taxon>Thamnocephalis</taxon>
    </lineage>
</organism>
<keyword evidence="2" id="KW-0560">Oxidoreductase</keyword>
<dbReference type="PROSITE" id="PS51387">
    <property type="entry name" value="FAD_PCMH"/>
    <property type="match status" value="1"/>
</dbReference>
<dbReference type="STRING" id="78915.A0A4P9XH02"/>
<dbReference type="GO" id="GO:0016491">
    <property type="term" value="F:oxidoreductase activity"/>
    <property type="evidence" value="ECO:0007669"/>
    <property type="project" value="UniProtKB-KW"/>
</dbReference>
<dbReference type="SUPFAM" id="SSF56176">
    <property type="entry name" value="FAD-binding/transporter-associated domain-like"/>
    <property type="match status" value="1"/>
</dbReference>
<dbReference type="InterPro" id="IPR050432">
    <property type="entry name" value="FAD-linked_Oxidoreductases_BP"/>
</dbReference>
<gene>
    <name evidence="4" type="ORF">THASP1DRAFT_21097</name>
</gene>
<evidence type="ECO:0000313" key="5">
    <source>
        <dbReference type="Proteomes" id="UP000271241"/>
    </source>
</evidence>
<dbReference type="GO" id="GO:0071949">
    <property type="term" value="F:FAD binding"/>
    <property type="evidence" value="ECO:0007669"/>
    <property type="project" value="InterPro"/>
</dbReference>
<protein>
    <recommendedName>
        <fullName evidence="3">FAD-binding PCMH-type domain-containing protein</fullName>
    </recommendedName>
</protein>
<dbReference type="AlphaFoldDB" id="A0A4P9XH02"/>
<evidence type="ECO:0000313" key="4">
    <source>
        <dbReference type="EMBL" id="RKP04460.1"/>
    </source>
</evidence>
<evidence type="ECO:0000259" key="3">
    <source>
        <dbReference type="PROSITE" id="PS51387"/>
    </source>
</evidence>
<accession>A0A4P9XH02</accession>
<dbReference type="Proteomes" id="UP000271241">
    <property type="component" value="Unassembled WGS sequence"/>
</dbReference>
<dbReference type="Gene3D" id="3.30.465.10">
    <property type="match status" value="1"/>
</dbReference>
<feature type="domain" description="FAD-binding PCMH-type" evidence="3">
    <location>
        <begin position="1"/>
        <end position="75"/>
    </location>
</feature>
<dbReference type="EMBL" id="KZ993713">
    <property type="protein sequence ID" value="RKP04460.1"/>
    <property type="molecule type" value="Genomic_DNA"/>
</dbReference>
<comment type="similarity">
    <text evidence="1">Belongs to the oxygen-dependent FAD-linked oxidoreductase family.</text>
</comment>
<dbReference type="OrthoDB" id="9983560at2759"/>
<reference evidence="5" key="1">
    <citation type="journal article" date="2018" name="Nat. Microbiol.">
        <title>Leveraging single-cell genomics to expand the fungal tree of life.</title>
        <authorList>
            <person name="Ahrendt S.R."/>
            <person name="Quandt C.A."/>
            <person name="Ciobanu D."/>
            <person name="Clum A."/>
            <person name="Salamov A."/>
            <person name="Andreopoulos B."/>
            <person name="Cheng J.F."/>
            <person name="Woyke T."/>
            <person name="Pelin A."/>
            <person name="Henrissat B."/>
            <person name="Reynolds N.K."/>
            <person name="Benny G.L."/>
            <person name="Smith M.E."/>
            <person name="James T.Y."/>
            <person name="Grigoriev I.V."/>
        </authorList>
    </citation>
    <scope>NUCLEOTIDE SEQUENCE [LARGE SCALE GENOMIC DNA]</scope>
    <source>
        <strain evidence="5">RSA 1356</strain>
    </source>
</reference>
<dbReference type="InterPro" id="IPR016166">
    <property type="entry name" value="FAD-bd_PCMH"/>
</dbReference>
<dbReference type="InterPro" id="IPR036318">
    <property type="entry name" value="FAD-bd_PCMH-like_sf"/>
</dbReference>